<name>A0A433DN20_9FUNG</name>
<dbReference type="AlphaFoldDB" id="A0A433DN20"/>
<keyword evidence="4" id="KW-1185">Reference proteome</keyword>
<organism evidence="3 4">
    <name type="scientific">Jimgerdemannia flammicorona</name>
    <dbReference type="NCBI Taxonomy" id="994334"/>
    <lineage>
        <taxon>Eukaryota</taxon>
        <taxon>Fungi</taxon>
        <taxon>Fungi incertae sedis</taxon>
        <taxon>Mucoromycota</taxon>
        <taxon>Mucoromycotina</taxon>
        <taxon>Endogonomycetes</taxon>
        <taxon>Endogonales</taxon>
        <taxon>Endogonaceae</taxon>
        <taxon>Jimgerdemannia</taxon>
    </lineage>
</organism>
<feature type="signal peptide" evidence="2">
    <location>
        <begin position="1"/>
        <end position="18"/>
    </location>
</feature>
<evidence type="ECO:0000313" key="3">
    <source>
        <dbReference type="EMBL" id="RUP52076.1"/>
    </source>
</evidence>
<comment type="caution">
    <text evidence="3">The sequence shown here is derived from an EMBL/GenBank/DDBJ whole genome shotgun (WGS) entry which is preliminary data.</text>
</comment>
<dbReference type="EMBL" id="RBNI01000205">
    <property type="protein sequence ID" value="RUP52076.1"/>
    <property type="molecule type" value="Genomic_DNA"/>
</dbReference>
<sequence length="107" mass="12318">MQLILNMLLLLGQSGVLSNTTKSNSRENRPSGFPQQNRGGYRSTSAHFMHLMPVYISHQDVLRFRSSCTSQWAVLHHTFSILISTHSRRRPRRMLPRFPRCIGSRPA</sequence>
<evidence type="ECO:0000256" key="1">
    <source>
        <dbReference type="SAM" id="MobiDB-lite"/>
    </source>
</evidence>
<feature type="chain" id="PRO_5019310196" description="Secreted protein" evidence="2">
    <location>
        <begin position="19"/>
        <end position="107"/>
    </location>
</feature>
<protein>
    <recommendedName>
        <fullName evidence="5">Secreted protein</fullName>
    </recommendedName>
</protein>
<dbReference type="Proteomes" id="UP000268093">
    <property type="component" value="Unassembled WGS sequence"/>
</dbReference>
<accession>A0A433DN20</accession>
<keyword evidence="2" id="KW-0732">Signal</keyword>
<evidence type="ECO:0008006" key="5">
    <source>
        <dbReference type="Google" id="ProtNLM"/>
    </source>
</evidence>
<proteinExistence type="predicted"/>
<feature type="region of interest" description="Disordered" evidence="1">
    <location>
        <begin position="18"/>
        <end position="39"/>
    </location>
</feature>
<gene>
    <name evidence="3" type="ORF">BC936DRAFT_141777</name>
</gene>
<reference evidence="3 4" key="1">
    <citation type="journal article" date="2018" name="New Phytol.">
        <title>Phylogenomics of Endogonaceae and evolution of mycorrhizas within Mucoromycota.</title>
        <authorList>
            <person name="Chang Y."/>
            <person name="Desiro A."/>
            <person name="Na H."/>
            <person name="Sandor L."/>
            <person name="Lipzen A."/>
            <person name="Clum A."/>
            <person name="Barry K."/>
            <person name="Grigoriev I.V."/>
            <person name="Martin F.M."/>
            <person name="Stajich J.E."/>
            <person name="Smith M.E."/>
            <person name="Bonito G."/>
            <person name="Spatafora J.W."/>
        </authorList>
    </citation>
    <scope>NUCLEOTIDE SEQUENCE [LARGE SCALE GENOMIC DNA]</scope>
    <source>
        <strain evidence="3 4">GMNB39</strain>
    </source>
</reference>
<evidence type="ECO:0000313" key="4">
    <source>
        <dbReference type="Proteomes" id="UP000268093"/>
    </source>
</evidence>
<evidence type="ECO:0000256" key="2">
    <source>
        <dbReference type="SAM" id="SignalP"/>
    </source>
</evidence>